<keyword evidence="4" id="KW-1185">Reference proteome</keyword>
<comment type="caution">
    <text evidence="3">The sequence shown here is derived from an EMBL/GenBank/DDBJ whole genome shotgun (WGS) entry which is preliminary data.</text>
</comment>
<evidence type="ECO:0000256" key="2">
    <source>
        <dbReference type="SAM" id="SignalP"/>
    </source>
</evidence>
<reference evidence="4" key="1">
    <citation type="journal article" date="2019" name="Int. J. Syst. Evol. Microbiol.">
        <title>The Global Catalogue of Microorganisms (GCM) 10K type strain sequencing project: providing services to taxonomists for standard genome sequencing and annotation.</title>
        <authorList>
            <consortium name="The Broad Institute Genomics Platform"/>
            <consortium name="The Broad Institute Genome Sequencing Center for Infectious Disease"/>
            <person name="Wu L."/>
            <person name="Ma J."/>
        </authorList>
    </citation>
    <scope>NUCLEOTIDE SEQUENCE [LARGE SCALE GENOMIC DNA]</scope>
    <source>
        <strain evidence="4">CCUG 61889</strain>
    </source>
</reference>
<dbReference type="InterPro" id="IPR005754">
    <property type="entry name" value="Sortase"/>
</dbReference>
<dbReference type="InterPro" id="IPR042001">
    <property type="entry name" value="Sortase_F"/>
</dbReference>
<dbReference type="PROSITE" id="PS51257">
    <property type="entry name" value="PROKAR_LIPOPROTEIN"/>
    <property type="match status" value="1"/>
</dbReference>
<accession>A0ABV8B730</accession>
<dbReference type="SUPFAM" id="SSF63817">
    <property type="entry name" value="Sortase"/>
    <property type="match status" value="1"/>
</dbReference>
<dbReference type="RefSeq" id="WP_377917341.1">
    <property type="nucleotide sequence ID" value="NZ_JBHRZT010000068.1"/>
</dbReference>
<gene>
    <name evidence="3" type="ORF">ACFOU2_17595</name>
</gene>
<feature type="chain" id="PRO_5047145741" evidence="2">
    <location>
        <begin position="24"/>
        <end position="194"/>
    </location>
</feature>
<feature type="signal peptide" evidence="2">
    <location>
        <begin position="1"/>
        <end position="23"/>
    </location>
</feature>
<evidence type="ECO:0000313" key="3">
    <source>
        <dbReference type="EMBL" id="MFC3885184.1"/>
    </source>
</evidence>
<evidence type="ECO:0000256" key="1">
    <source>
        <dbReference type="ARBA" id="ARBA00022801"/>
    </source>
</evidence>
<protein>
    <submittedName>
        <fullName evidence="3">Class F sortase</fullName>
    </submittedName>
</protein>
<dbReference type="InterPro" id="IPR023365">
    <property type="entry name" value="Sortase_dom-sf"/>
</dbReference>
<organism evidence="3 4">
    <name type="scientific">Bacillus songklensis</name>
    <dbReference type="NCBI Taxonomy" id="1069116"/>
    <lineage>
        <taxon>Bacteria</taxon>
        <taxon>Bacillati</taxon>
        <taxon>Bacillota</taxon>
        <taxon>Bacilli</taxon>
        <taxon>Bacillales</taxon>
        <taxon>Bacillaceae</taxon>
        <taxon>Bacillus</taxon>
    </lineage>
</organism>
<keyword evidence="2" id="KW-0732">Signal</keyword>
<dbReference type="EMBL" id="JBHRZT010000068">
    <property type="protein sequence ID" value="MFC3885184.1"/>
    <property type="molecule type" value="Genomic_DNA"/>
</dbReference>
<proteinExistence type="predicted"/>
<name>A0ABV8B730_9BACI</name>
<dbReference type="Pfam" id="PF04203">
    <property type="entry name" value="Sortase"/>
    <property type="match status" value="1"/>
</dbReference>
<dbReference type="CDD" id="cd05829">
    <property type="entry name" value="Sortase_F"/>
    <property type="match status" value="1"/>
</dbReference>
<evidence type="ECO:0000313" key="4">
    <source>
        <dbReference type="Proteomes" id="UP001595752"/>
    </source>
</evidence>
<sequence>MLKAKGTWVGWLLLLCLTTSCEAKSPIETNHPNAILTKTETSISKPVYLEIPKLALTASIEAKGLLKNGQMAVPDDRDTVAWYAPGAIPGQKGNAVMAGHVDDKKGPAVFYYLNRLTIGDFIHIQDKNGVKLTFVVTKKIAYDRHNAPIALIFGSSGAKHLNLITCTGSFNRKQGTHEKRLVVYTTLLGTTTKN</sequence>
<dbReference type="Gene3D" id="2.40.260.10">
    <property type="entry name" value="Sortase"/>
    <property type="match status" value="1"/>
</dbReference>
<dbReference type="Proteomes" id="UP001595752">
    <property type="component" value="Unassembled WGS sequence"/>
</dbReference>
<keyword evidence="1" id="KW-0378">Hydrolase</keyword>